<keyword evidence="1" id="KW-0547">Nucleotide-binding</keyword>
<protein>
    <submittedName>
        <fullName evidence="1">Helicase</fullName>
    </submittedName>
</protein>
<accession>W1XWE4</accession>
<gene>
    <name evidence="1" type="ORF">Q604_UNBC11117G0001</name>
</gene>
<sequence>GRNDFTDLIEQNPVLFLRTLDEITQALHVPSVEEKEEMEQTSQELDLFSFMDMEEQKEPVSQVMMTAKPVNAIEEKVPESIEMETDSEVADVVETIPTVDFHFPEDLTDFYPKTARDKVETNIA</sequence>
<proteinExistence type="predicted"/>
<keyword evidence="1" id="KW-0378">Hydrolase</keyword>
<evidence type="ECO:0000313" key="1">
    <source>
        <dbReference type="EMBL" id="ETJ34456.1"/>
    </source>
</evidence>
<feature type="non-terminal residue" evidence="1">
    <location>
        <position position="1"/>
    </location>
</feature>
<feature type="non-terminal residue" evidence="1">
    <location>
        <position position="124"/>
    </location>
</feature>
<comment type="caution">
    <text evidence="1">The sequence shown here is derived from an EMBL/GenBank/DDBJ whole genome shotgun (WGS) entry which is preliminary data.</text>
</comment>
<name>W1XWE4_9ZZZZ</name>
<organism evidence="1">
    <name type="scientific">human gut metagenome</name>
    <dbReference type="NCBI Taxonomy" id="408170"/>
    <lineage>
        <taxon>unclassified sequences</taxon>
        <taxon>metagenomes</taxon>
        <taxon>organismal metagenomes</taxon>
    </lineage>
</organism>
<keyword evidence="1" id="KW-0347">Helicase</keyword>
<reference evidence="1" key="1">
    <citation type="submission" date="2013-12" db="EMBL/GenBank/DDBJ databases">
        <title>A Varibaculum cambriense genome reconstructed from a premature infant gut community with otherwise low bacterial novelty that shifts toward anaerobic metabolism during the third week of life.</title>
        <authorList>
            <person name="Brown C.T."/>
            <person name="Sharon I."/>
            <person name="Thomas B.C."/>
            <person name="Castelle C.J."/>
            <person name="Morowitz M.J."/>
            <person name="Banfield J.F."/>
        </authorList>
    </citation>
    <scope>NUCLEOTIDE SEQUENCE</scope>
</reference>
<dbReference type="AlphaFoldDB" id="W1XWE4"/>
<keyword evidence="1" id="KW-0067">ATP-binding</keyword>
<dbReference type="EMBL" id="AZMM01011117">
    <property type="protein sequence ID" value="ETJ34456.1"/>
    <property type="molecule type" value="Genomic_DNA"/>
</dbReference>
<dbReference type="GO" id="GO:0004386">
    <property type="term" value="F:helicase activity"/>
    <property type="evidence" value="ECO:0007669"/>
    <property type="project" value="UniProtKB-KW"/>
</dbReference>